<dbReference type="EMBL" id="NJET01000224">
    <property type="protein sequence ID" value="PHH59239.1"/>
    <property type="molecule type" value="Genomic_DNA"/>
</dbReference>
<evidence type="ECO:0000313" key="1">
    <source>
        <dbReference type="EMBL" id="PHH59239.1"/>
    </source>
</evidence>
<dbReference type="AlphaFoldDB" id="A0A2C5X775"/>
<comment type="caution">
    <text evidence="1">The sequence shown here is derived from an EMBL/GenBank/DDBJ whole genome shotgun (WGS) entry which is preliminary data.</text>
</comment>
<sequence>MTLRPRRHQPLLTKQGVLQGVASRLDLWALCAAFLVNGSPLRNMLGNILLKLCMWPKLVRHKGIPSSYKQARKTLQTAASSSVNIRLLASPETMASLPAVKTYTVSTRVLKQQMDSSSS</sequence>
<reference evidence="1 2" key="1">
    <citation type="submission" date="2017-06" db="EMBL/GenBank/DDBJ databases">
        <title>Ant-infecting Ophiocordyceps genomes reveal a high diversity of potential behavioral manipulation genes and a possible major role for enterotoxins.</title>
        <authorList>
            <person name="De Bekker C."/>
            <person name="Evans H.C."/>
            <person name="Brachmann A."/>
            <person name="Hughes D.P."/>
        </authorList>
    </citation>
    <scope>NUCLEOTIDE SEQUENCE [LARGE SCALE GENOMIC DNA]</scope>
    <source>
        <strain evidence="1 2">Map64</strain>
    </source>
</reference>
<protein>
    <submittedName>
        <fullName evidence="1">Uncharacterized protein</fullName>
    </submittedName>
</protein>
<dbReference type="Proteomes" id="UP000226192">
    <property type="component" value="Unassembled WGS sequence"/>
</dbReference>
<name>A0A2C5X775_9HYPO</name>
<keyword evidence="2" id="KW-1185">Reference proteome</keyword>
<proteinExistence type="predicted"/>
<accession>A0A2C5X775</accession>
<gene>
    <name evidence="1" type="ORF">CDD81_3539</name>
</gene>
<organism evidence="1 2">
    <name type="scientific">Ophiocordyceps australis</name>
    <dbReference type="NCBI Taxonomy" id="1399860"/>
    <lineage>
        <taxon>Eukaryota</taxon>
        <taxon>Fungi</taxon>
        <taxon>Dikarya</taxon>
        <taxon>Ascomycota</taxon>
        <taxon>Pezizomycotina</taxon>
        <taxon>Sordariomycetes</taxon>
        <taxon>Hypocreomycetidae</taxon>
        <taxon>Hypocreales</taxon>
        <taxon>Ophiocordycipitaceae</taxon>
        <taxon>Ophiocordyceps</taxon>
    </lineage>
</organism>
<evidence type="ECO:0000313" key="2">
    <source>
        <dbReference type="Proteomes" id="UP000226192"/>
    </source>
</evidence>